<feature type="transmembrane region" description="Helical" evidence="1">
    <location>
        <begin position="939"/>
        <end position="956"/>
    </location>
</feature>
<proteinExistence type="predicted"/>
<reference evidence="2" key="1">
    <citation type="journal article" date="2015" name="Nature">
        <title>Complex archaea that bridge the gap between prokaryotes and eukaryotes.</title>
        <authorList>
            <person name="Spang A."/>
            <person name="Saw J.H."/>
            <person name="Jorgensen S.L."/>
            <person name="Zaremba-Niedzwiedzka K."/>
            <person name="Martijn J."/>
            <person name="Lind A.E."/>
            <person name="van Eijk R."/>
            <person name="Schleper C."/>
            <person name="Guy L."/>
            <person name="Ettema T.J."/>
        </authorList>
    </citation>
    <scope>NUCLEOTIDE SEQUENCE</scope>
</reference>
<feature type="transmembrane region" description="Helical" evidence="1">
    <location>
        <begin position="962"/>
        <end position="981"/>
    </location>
</feature>
<sequence length="988" mass="109146">MTKFLIFIFMVIILTFIPLVNAVVVEPVNNYRLSNLNISADSSIKGICKTPNASFLYLTFGSAQFDTNRYLPNGTDDGTIISHGDVGAKGVACNDEFIYVNLADPDIVHTFNHAGVDQSENYDYRPEPWGNVNPDLSVAQNNSFLYMYTGTALLPGAGNFSIWNTSTQLERANIQFDLQNKGNFGMCTTNKSIFTSTLTNFSQWDINTGEFVGGFDFSALATPVDETSLGCNESAVDVNLFLSLGSTFKMVTFIADKVVVDNPPLIVSTFLNETTPDFFEVIRFDVVATDDIGIINITLADNRTGTLLNFTSVTVSGTLVNHSFNISAVSPSIIQLQATVIDTLGQSNQSILIIPAVPRVQLRGNETGNLANWTGGVTSEEGNYVIDAVGEFGRYINELPGASVERNHNNWSIFLDIAVDLTTGVDKRIAEFWLDNTTHTSDTNLSFTISILSNNSVELENIPDGTTDIIEGITDDGLFRNVQILFSDKQVEIINASGVVRGLLALNENFTNITFMNFGSEVANSPNVRWDNFSIVNGTSRPEQFANVYRSSGDTTPPNITLIFPANNTRNNTVPLPIIFLVTGNNNNSITCDLRNTTTLFDSNTFQQSVNVNLTLGIGEIALSQNFPNLNLTCFDNSALNNSATMLLNYTLDNVNPIIFSISPFDGSVFNKDVVASINIKSNCTDTPVFRLNITIRNSSDTIASFESRSSVNNFIVIDENLNIADLGVGIYSVNNTCADPHTKKIISNYNIKTNDSEYGIRFTIDPKTQFRIRYLNDSLGIVDYGSSKDSGNSKYNFWYDTGEVETKTIRTYTFEILSRKLVYHIQDSSYNGHFVTGDNWIDFELNDPDAIYIVSQNENSNYEISITTKKTKLNFNSVGDLNVISQVTQFEITSIQQIKDDTFNFVDCPLQNLQTTVLFIFFIMLSFGIMIIGFNWRIGIVGFLGAILLLILSTFVYSCMIAVGITLSGLAIILISFFVIKGTRNFN</sequence>
<keyword evidence="1" id="KW-0812">Transmembrane</keyword>
<feature type="transmembrane region" description="Helical" evidence="1">
    <location>
        <begin position="914"/>
        <end position="932"/>
    </location>
</feature>
<accession>A0A0F9TM11</accession>
<keyword evidence="1" id="KW-0472">Membrane</keyword>
<protein>
    <submittedName>
        <fullName evidence="2">Uncharacterized protein</fullName>
    </submittedName>
</protein>
<evidence type="ECO:0000313" key="2">
    <source>
        <dbReference type="EMBL" id="KKN50126.1"/>
    </source>
</evidence>
<name>A0A0F9TM11_9ZZZZ</name>
<dbReference type="AlphaFoldDB" id="A0A0F9TM11"/>
<keyword evidence="1" id="KW-1133">Transmembrane helix</keyword>
<evidence type="ECO:0000256" key="1">
    <source>
        <dbReference type="SAM" id="Phobius"/>
    </source>
</evidence>
<comment type="caution">
    <text evidence="2">The sequence shown here is derived from an EMBL/GenBank/DDBJ whole genome shotgun (WGS) entry which is preliminary data.</text>
</comment>
<organism evidence="2">
    <name type="scientific">marine sediment metagenome</name>
    <dbReference type="NCBI Taxonomy" id="412755"/>
    <lineage>
        <taxon>unclassified sequences</taxon>
        <taxon>metagenomes</taxon>
        <taxon>ecological metagenomes</taxon>
    </lineage>
</organism>
<gene>
    <name evidence="2" type="ORF">LCGC14_0636240</name>
</gene>
<dbReference type="EMBL" id="LAZR01001133">
    <property type="protein sequence ID" value="KKN50126.1"/>
    <property type="molecule type" value="Genomic_DNA"/>
</dbReference>